<evidence type="ECO:0000313" key="1">
    <source>
        <dbReference type="EMBL" id="PIO60052.1"/>
    </source>
</evidence>
<accession>A0A2G9TRF7</accession>
<dbReference type="Proteomes" id="UP000230423">
    <property type="component" value="Unassembled WGS sequence"/>
</dbReference>
<keyword evidence="2" id="KW-1185">Reference proteome</keyword>
<dbReference type="AlphaFoldDB" id="A0A2G9TRF7"/>
<proteinExistence type="predicted"/>
<gene>
    <name evidence="1" type="ORF">TELCIR_18469</name>
</gene>
<dbReference type="EMBL" id="KZ356252">
    <property type="protein sequence ID" value="PIO60052.1"/>
    <property type="molecule type" value="Genomic_DNA"/>
</dbReference>
<name>A0A2G9TRF7_TELCI</name>
<evidence type="ECO:0000313" key="2">
    <source>
        <dbReference type="Proteomes" id="UP000230423"/>
    </source>
</evidence>
<sequence length="94" mass="10620">MTSTIKFFPAIVLCVLTPHQLRRAAKRWITEKRVERFDPLTIPVAALALASTLHLSMGGTVLEQRTLTLGEGRIWGFKRGRGVRRVMMKWTGDA</sequence>
<protein>
    <submittedName>
        <fullName evidence="1">Uncharacterized protein</fullName>
    </submittedName>
</protein>
<reference evidence="1 2" key="1">
    <citation type="submission" date="2015-09" db="EMBL/GenBank/DDBJ databases">
        <title>Draft genome of the parasitic nematode Teladorsagia circumcincta isolate WARC Sus (inbred).</title>
        <authorList>
            <person name="Mitreva M."/>
        </authorList>
    </citation>
    <scope>NUCLEOTIDE SEQUENCE [LARGE SCALE GENOMIC DNA]</scope>
    <source>
        <strain evidence="1 2">S</strain>
    </source>
</reference>
<organism evidence="1 2">
    <name type="scientific">Teladorsagia circumcincta</name>
    <name type="common">Brown stomach worm</name>
    <name type="synonym">Ostertagia circumcincta</name>
    <dbReference type="NCBI Taxonomy" id="45464"/>
    <lineage>
        <taxon>Eukaryota</taxon>
        <taxon>Metazoa</taxon>
        <taxon>Ecdysozoa</taxon>
        <taxon>Nematoda</taxon>
        <taxon>Chromadorea</taxon>
        <taxon>Rhabditida</taxon>
        <taxon>Rhabditina</taxon>
        <taxon>Rhabditomorpha</taxon>
        <taxon>Strongyloidea</taxon>
        <taxon>Trichostrongylidae</taxon>
        <taxon>Teladorsagia</taxon>
    </lineage>
</organism>